<organism evidence="9 10">
    <name type="scientific">Paenibacillus polysaccharolyticus</name>
    <dbReference type="NCBI Taxonomy" id="582692"/>
    <lineage>
        <taxon>Bacteria</taxon>
        <taxon>Bacillati</taxon>
        <taxon>Bacillota</taxon>
        <taxon>Bacilli</taxon>
        <taxon>Bacillales</taxon>
        <taxon>Paenibacillaceae</taxon>
        <taxon>Paenibacillus</taxon>
    </lineage>
</organism>
<dbReference type="SUPFAM" id="SSF158472">
    <property type="entry name" value="HAMP domain-like"/>
    <property type="match status" value="1"/>
</dbReference>
<dbReference type="GO" id="GO:0000155">
    <property type="term" value="F:phosphorelay sensor kinase activity"/>
    <property type="evidence" value="ECO:0007669"/>
    <property type="project" value="InterPro"/>
</dbReference>
<proteinExistence type="predicted"/>
<keyword evidence="4" id="KW-0808">Transferase</keyword>
<dbReference type="InterPro" id="IPR003594">
    <property type="entry name" value="HATPase_dom"/>
</dbReference>
<dbReference type="PANTHER" id="PTHR34220:SF7">
    <property type="entry name" value="SENSOR HISTIDINE KINASE YPDA"/>
    <property type="match status" value="1"/>
</dbReference>
<keyword evidence="3" id="KW-0597">Phosphoprotein</keyword>
<dbReference type="InterPro" id="IPR050640">
    <property type="entry name" value="Bact_2-comp_sensor_kinase"/>
</dbReference>
<name>A0A1G5LNE1_9BACL</name>
<evidence type="ECO:0000256" key="7">
    <source>
        <dbReference type="SAM" id="Phobius"/>
    </source>
</evidence>
<dbReference type="InterPro" id="IPR036890">
    <property type="entry name" value="HATPase_C_sf"/>
</dbReference>
<evidence type="ECO:0000256" key="5">
    <source>
        <dbReference type="ARBA" id="ARBA00022777"/>
    </source>
</evidence>
<dbReference type="Gene3D" id="6.10.340.10">
    <property type="match status" value="1"/>
</dbReference>
<keyword evidence="5 9" id="KW-0418">Kinase</keyword>
<dbReference type="InterPro" id="IPR010559">
    <property type="entry name" value="Sig_transdc_His_kin_internal"/>
</dbReference>
<evidence type="ECO:0000256" key="2">
    <source>
        <dbReference type="ARBA" id="ARBA00022475"/>
    </source>
</evidence>
<keyword evidence="2" id="KW-1003">Cell membrane</keyword>
<reference evidence="10" key="1">
    <citation type="submission" date="2016-10" db="EMBL/GenBank/DDBJ databases">
        <authorList>
            <person name="Varghese N."/>
            <person name="Submissions S."/>
        </authorList>
    </citation>
    <scope>NUCLEOTIDE SEQUENCE [LARGE SCALE GENOMIC DNA]</scope>
    <source>
        <strain evidence="10">BL9</strain>
    </source>
</reference>
<protein>
    <submittedName>
        <fullName evidence="9">Two-component system, sensor histidine kinase YesM</fullName>
    </submittedName>
</protein>
<dbReference type="SMART" id="SM00387">
    <property type="entry name" value="HATPase_c"/>
    <property type="match status" value="1"/>
</dbReference>
<keyword evidence="7" id="KW-0812">Transmembrane</keyword>
<evidence type="ECO:0000313" key="9">
    <source>
        <dbReference type="EMBL" id="SCZ14382.1"/>
    </source>
</evidence>
<dbReference type="Pfam" id="PF02518">
    <property type="entry name" value="HATPase_c"/>
    <property type="match status" value="1"/>
</dbReference>
<feature type="domain" description="HAMP" evidence="8">
    <location>
        <begin position="347"/>
        <end position="399"/>
    </location>
</feature>
<evidence type="ECO:0000256" key="6">
    <source>
        <dbReference type="ARBA" id="ARBA00023136"/>
    </source>
</evidence>
<dbReference type="PROSITE" id="PS50885">
    <property type="entry name" value="HAMP"/>
    <property type="match status" value="1"/>
</dbReference>
<dbReference type="Proteomes" id="UP000198538">
    <property type="component" value="Unassembled WGS sequence"/>
</dbReference>
<dbReference type="Gene3D" id="3.30.565.10">
    <property type="entry name" value="Histidine kinase-like ATPase, C-terminal domain"/>
    <property type="match status" value="1"/>
</dbReference>
<keyword evidence="7" id="KW-1133">Transmembrane helix</keyword>
<evidence type="ECO:0000259" key="8">
    <source>
        <dbReference type="PROSITE" id="PS50885"/>
    </source>
</evidence>
<dbReference type="SUPFAM" id="SSF55874">
    <property type="entry name" value="ATPase domain of HSP90 chaperone/DNA topoisomerase II/histidine kinase"/>
    <property type="match status" value="1"/>
</dbReference>
<dbReference type="InterPro" id="IPR003660">
    <property type="entry name" value="HAMP_dom"/>
</dbReference>
<accession>A0A1G5LNE1</accession>
<dbReference type="EMBL" id="FMVM01000032">
    <property type="protein sequence ID" value="SCZ14382.1"/>
    <property type="molecule type" value="Genomic_DNA"/>
</dbReference>
<evidence type="ECO:0000256" key="1">
    <source>
        <dbReference type="ARBA" id="ARBA00004651"/>
    </source>
</evidence>
<evidence type="ECO:0000256" key="3">
    <source>
        <dbReference type="ARBA" id="ARBA00022553"/>
    </source>
</evidence>
<dbReference type="STRING" id="582692.SAMN05720606_13217"/>
<dbReference type="PANTHER" id="PTHR34220">
    <property type="entry name" value="SENSOR HISTIDINE KINASE YPDA"/>
    <property type="match status" value="1"/>
</dbReference>
<feature type="transmembrane region" description="Helical" evidence="7">
    <location>
        <begin position="326"/>
        <end position="348"/>
    </location>
</feature>
<evidence type="ECO:0000256" key="4">
    <source>
        <dbReference type="ARBA" id="ARBA00022679"/>
    </source>
</evidence>
<evidence type="ECO:0000313" key="10">
    <source>
        <dbReference type="Proteomes" id="UP000198538"/>
    </source>
</evidence>
<comment type="subcellular location">
    <subcellularLocation>
        <location evidence="1">Cell membrane</location>
        <topology evidence="1">Multi-pass membrane protein</topology>
    </subcellularLocation>
</comment>
<keyword evidence="10" id="KW-1185">Reference proteome</keyword>
<dbReference type="Pfam" id="PF06580">
    <property type="entry name" value="His_kinase"/>
    <property type="match status" value="1"/>
</dbReference>
<keyword evidence="6 7" id="KW-0472">Membrane</keyword>
<dbReference type="SMART" id="SM00304">
    <property type="entry name" value="HAMP"/>
    <property type="match status" value="1"/>
</dbReference>
<dbReference type="GO" id="GO:0005886">
    <property type="term" value="C:plasma membrane"/>
    <property type="evidence" value="ECO:0007669"/>
    <property type="project" value="UniProtKB-SubCell"/>
</dbReference>
<dbReference type="CDD" id="cd06225">
    <property type="entry name" value="HAMP"/>
    <property type="match status" value="1"/>
</dbReference>
<gene>
    <name evidence="9" type="ORF">SAMN05720606_13217</name>
</gene>
<dbReference type="Pfam" id="PF00672">
    <property type="entry name" value="HAMP"/>
    <property type="match status" value="1"/>
</dbReference>
<sequence length="626" mass="71027">MWYDGCAGESDLLRMIASCKRLYKMTEGADMLKRLIRITNDLKLKHKLLISYVLVVMVPVLIIGLAVTSYFRQQALDNAIGQTIINVDKIKSQTATMLRVPTDISNLLMFNTDLKEIVNRQYKSVVELTSAYLAYKDFQEYRRLYREIAGIRFYSTNPTLINNLEFIPVNERTKQSYWYKEALKTTSIGWFYIPGNEDNPVHRLSLVRKVPFAEYKTEGVLMIVINQEELNGLLRQEQFETLITDEQGYVVAAKNTDLVGKTLGQLDFGVDLQSQPKGTIEADFQGEPSNIVIDELGPGSSFNKLKVISVFATKNIVKDANQISQIGMIFITMVLVIALLLVYIISFLTSNRLLRLSKHLNKLALGDLNVTSRIDGNDEIGQLSRQFNYMVKSINELMTQVVETTEQNNQLEIAQKEIKLKMMASQINPHFLFNALESIRMKAHIKGEAEIANIVRLLGKLMRKSLEIGSGKTTFRAELEMVRSYLEIQKFRYGDRLAFEIHLDPEVERMYIPPLIIQPIVENAIVHGLENKEGTVRVHILICMVDRMVTVQVKDDGAGITPERLAEVMQFVSGPEEEEKSRIGMRNVHQRLTLTYGENAGLQINSVYGEGTEVSFTLPAGGNQHV</sequence>
<feature type="transmembrane region" description="Helical" evidence="7">
    <location>
        <begin position="49"/>
        <end position="71"/>
    </location>
</feature>
<dbReference type="AlphaFoldDB" id="A0A1G5LNE1"/>